<sequence length="133" mass="14995">MAKKRPALGHRERQIVEAVYRLGEASVSEVLNELPEPPSYSTVRAMLGSLVDKQVLRFRRDGKRYLYRPAVAAELARKSALENVLATFFAGRTSDAVAALLDVTGNKISDEELREIKQLVDERRRQIREGDSL</sequence>
<evidence type="ECO:0000256" key="4">
    <source>
        <dbReference type="ARBA" id="ARBA00023163"/>
    </source>
</evidence>
<dbReference type="GO" id="GO:0003677">
    <property type="term" value="F:DNA binding"/>
    <property type="evidence" value="ECO:0007669"/>
    <property type="project" value="UniProtKB-KW"/>
</dbReference>
<reference evidence="5 6" key="1">
    <citation type="journal article" date="2018" name="Nat. Biotechnol.">
        <title>A standardized bacterial taxonomy based on genome phylogeny substantially revises the tree of life.</title>
        <authorList>
            <person name="Parks D.H."/>
            <person name="Chuvochina M."/>
            <person name="Waite D.W."/>
            <person name="Rinke C."/>
            <person name="Skarshewski A."/>
            <person name="Chaumeil P.A."/>
            <person name="Hugenholtz P."/>
        </authorList>
    </citation>
    <scope>NUCLEOTIDE SEQUENCE [LARGE SCALE GENOMIC DNA]</scope>
    <source>
        <strain evidence="5">UBA9375</strain>
    </source>
</reference>
<dbReference type="InterPro" id="IPR036390">
    <property type="entry name" value="WH_DNA-bd_sf"/>
</dbReference>
<dbReference type="InterPro" id="IPR036388">
    <property type="entry name" value="WH-like_DNA-bd_sf"/>
</dbReference>
<evidence type="ECO:0000256" key="2">
    <source>
        <dbReference type="ARBA" id="ARBA00023015"/>
    </source>
</evidence>
<comment type="similarity">
    <text evidence="1">Belongs to the BlaI transcriptional regulatory family.</text>
</comment>
<accession>A0A3D3RHF3</accession>
<dbReference type="EMBL" id="DQAY01000200">
    <property type="protein sequence ID" value="HCO27467.1"/>
    <property type="molecule type" value="Genomic_DNA"/>
</dbReference>
<dbReference type="Pfam" id="PF03965">
    <property type="entry name" value="Penicillinase_R"/>
    <property type="match status" value="1"/>
</dbReference>
<dbReference type="Proteomes" id="UP000263642">
    <property type="component" value="Unassembled WGS sequence"/>
</dbReference>
<keyword evidence="2" id="KW-0805">Transcription regulation</keyword>
<comment type="caution">
    <text evidence="5">The sequence shown here is derived from an EMBL/GenBank/DDBJ whole genome shotgun (WGS) entry which is preliminary data.</text>
</comment>
<keyword evidence="3" id="KW-0238">DNA-binding</keyword>
<protein>
    <submittedName>
        <fullName evidence="5">CopY family transcriptional regulator</fullName>
    </submittedName>
</protein>
<evidence type="ECO:0000313" key="5">
    <source>
        <dbReference type="EMBL" id="HCO27467.1"/>
    </source>
</evidence>
<dbReference type="GO" id="GO:0045892">
    <property type="term" value="P:negative regulation of DNA-templated transcription"/>
    <property type="evidence" value="ECO:0007669"/>
    <property type="project" value="InterPro"/>
</dbReference>
<evidence type="ECO:0000313" key="6">
    <source>
        <dbReference type="Proteomes" id="UP000263642"/>
    </source>
</evidence>
<evidence type="ECO:0000256" key="3">
    <source>
        <dbReference type="ARBA" id="ARBA00023125"/>
    </source>
</evidence>
<keyword evidence="4" id="KW-0804">Transcription</keyword>
<dbReference type="Gene3D" id="1.10.10.10">
    <property type="entry name" value="Winged helix-like DNA-binding domain superfamily/Winged helix DNA-binding domain"/>
    <property type="match status" value="1"/>
</dbReference>
<proteinExistence type="inferred from homology"/>
<dbReference type="SUPFAM" id="SSF46785">
    <property type="entry name" value="Winged helix' DNA-binding domain"/>
    <property type="match status" value="1"/>
</dbReference>
<gene>
    <name evidence="5" type="ORF">DIT97_32360</name>
</gene>
<evidence type="ECO:0000256" key="1">
    <source>
        <dbReference type="ARBA" id="ARBA00011046"/>
    </source>
</evidence>
<dbReference type="PIRSF" id="PIRSF019455">
    <property type="entry name" value="CopR_AtkY"/>
    <property type="match status" value="1"/>
</dbReference>
<dbReference type="InterPro" id="IPR005650">
    <property type="entry name" value="BlaI_family"/>
</dbReference>
<organism evidence="5 6">
    <name type="scientific">Gimesia maris</name>
    <dbReference type="NCBI Taxonomy" id="122"/>
    <lineage>
        <taxon>Bacteria</taxon>
        <taxon>Pseudomonadati</taxon>
        <taxon>Planctomycetota</taxon>
        <taxon>Planctomycetia</taxon>
        <taxon>Planctomycetales</taxon>
        <taxon>Planctomycetaceae</taxon>
        <taxon>Gimesia</taxon>
    </lineage>
</organism>
<dbReference type="AlphaFoldDB" id="A0A3D3RHF3"/>
<name>A0A3D3RHF3_9PLAN</name>